<protein>
    <submittedName>
        <fullName evidence="3">VanW family protein</fullName>
    </submittedName>
</protein>
<reference evidence="4" key="1">
    <citation type="journal article" date="2019" name="Int. J. Syst. Evol. Microbiol.">
        <title>The Global Catalogue of Microorganisms (GCM) 10K type strain sequencing project: providing services to taxonomists for standard genome sequencing and annotation.</title>
        <authorList>
            <consortium name="The Broad Institute Genomics Platform"/>
            <consortium name="The Broad Institute Genome Sequencing Center for Infectious Disease"/>
            <person name="Wu L."/>
            <person name="Ma J."/>
        </authorList>
    </citation>
    <scope>NUCLEOTIDE SEQUENCE [LARGE SCALE GENOMIC DNA]</scope>
    <source>
        <strain evidence="4">JCM 3338</strain>
    </source>
</reference>
<proteinExistence type="predicted"/>
<sequence>MPQHSPAHEETVRMRPDGADGRPAPDGSRPAPAEDVDDTRPVTRDWLMGAPDPLVPDHAAGAGPAPLPAGPDDDDDRSTQALDLSEPEHPATPAETAATGAVPATVAEVAPATDPVRPEDETAASETPPPPSDEPPADGPRGPRWRRRAVLVPAGAVAVLAAAYGVDLLASSGSIPRSTVVAGVDIGGLSPAAAAEALEEELAPRVSAEHQVRADDVTAPFSPLTAGISLDVDATIDAADDQPLNPWTRVASLFGDREVLPTFTGEETALNAGIDTIAAQVDRAPVDASITIEGTTPSVTEPADGRTLDREGAREAVFEALQSGADPSTPIDLPVEVTPVHVDRAEAQRVLEETVTPALSAPVAIVSPDGGPTAEVSVAAIAASLTFTPQESGELTVGIDAPALQTALGEELQAFGTPAQDARFEVSGGTVSVVPSVDGTGIDPAHLAEQLLPVLTQSAPRSVEAELGPVPAEFTTEEAEALGIREEIGSFTTNIGNPASGTNIRVVAAEVDGAIVMPGETFSLNTFTGPRGTAQGYVPAGVISGGQFTQAVGGGISQFATTMFNAVFFSGLEDVYHKPHSYYISRYPAGREATVYEGQIDLQWRNDSDTGVYIDTAWTPSTITVTFYGTKRYEIESISGPRTNVREPVVQEKPDDGNCRPQSGSQGFDITVTRVFRNLTSGAEIKRENFHTHYAAEPIIRCVPPAAPPATPPGG</sequence>
<evidence type="ECO:0000313" key="4">
    <source>
        <dbReference type="Proteomes" id="UP001597402"/>
    </source>
</evidence>
<dbReference type="PANTHER" id="PTHR35788:SF1">
    <property type="entry name" value="EXPORTED PROTEIN"/>
    <property type="match status" value="1"/>
</dbReference>
<dbReference type="Pfam" id="PF12229">
    <property type="entry name" value="PG_binding_4"/>
    <property type="match status" value="2"/>
</dbReference>
<dbReference type="RefSeq" id="WP_376880633.1">
    <property type="nucleotide sequence ID" value="NZ_JBHUHP010000030.1"/>
</dbReference>
<evidence type="ECO:0000256" key="1">
    <source>
        <dbReference type="SAM" id="MobiDB-lite"/>
    </source>
</evidence>
<organism evidence="3 4">
    <name type="scientific">Blastococcus deserti</name>
    <dbReference type="NCBI Taxonomy" id="2259033"/>
    <lineage>
        <taxon>Bacteria</taxon>
        <taxon>Bacillati</taxon>
        <taxon>Actinomycetota</taxon>
        <taxon>Actinomycetes</taxon>
        <taxon>Geodermatophilales</taxon>
        <taxon>Geodermatophilaceae</taxon>
        <taxon>Blastococcus</taxon>
    </lineage>
</organism>
<gene>
    <name evidence="3" type="ORF">ACFSHS_21415</name>
</gene>
<dbReference type="InterPro" id="IPR052913">
    <property type="entry name" value="Glycopeptide_resist_protein"/>
</dbReference>
<feature type="compositionally biased region" description="Pro residues" evidence="1">
    <location>
        <begin position="127"/>
        <end position="138"/>
    </location>
</feature>
<dbReference type="Proteomes" id="UP001597402">
    <property type="component" value="Unassembled WGS sequence"/>
</dbReference>
<comment type="caution">
    <text evidence="3">The sequence shown here is derived from an EMBL/GenBank/DDBJ whole genome shotgun (WGS) entry which is preliminary data.</text>
</comment>
<keyword evidence="4" id="KW-1185">Reference proteome</keyword>
<feature type="region of interest" description="Disordered" evidence="1">
    <location>
        <begin position="1"/>
        <end position="144"/>
    </location>
</feature>
<dbReference type="InterPro" id="IPR007391">
    <property type="entry name" value="Vancomycin_resist_VanW"/>
</dbReference>
<dbReference type="EMBL" id="JBHUHP010000030">
    <property type="protein sequence ID" value="MFD2094134.1"/>
    <property type="molecule type" value="Genomic_DNA"/>
</dbReference>
<dbReference type="Pfam" id="PF04294">
    <property type="entry name" value="VanW"/>
    <property type="match status" value="1"/>
</dbReference>
<evidence type="ECO:0000313" key="3">
    <source>
        <dbReference type="EMBL" id="MFD2094134.1"/>
    </source>
</evidence>
<dbReference type="PANTHER" id="PTHR35788">
    <property type="entry name" value="EXPORTED PROTEIN-RELATED"/>
    <property type="match status" value="1"/>
</dbReference>
<dbReference type="InterPro" id="IPR022029">
    <property type="entry name" value="YoaR-like_PG-bd"/>
</dbReference>
<feature type="compositionally biased region" description="Low complexity" evidence="1">
    <location>
        <begin position="91"/>
        <end position="115"/>
    </location>
</feature>
<feature type="compositionally biased region" description="Basic and acidic residues" evidence="1">
    <location>
        <begin position="1"/>
        <end position="20"/>
    </location>
</feature>
<evidence type="ECO:0000259" key="2">
    <source>
        <dbReference type="Pfam" id="PF12229"/>
    </source>
</evidence>
<name>A0ABW4XGK5_9ACTN</name>
<accession>A0ABW4XGK5</accession>
<feature type="domain" description="YoaR-like putative peptidoglycan binding" evidence="2">
    <location>
        <begin position="227"/>
        <end position="324"/>
    </location>
</feature>
<feature type="domain" description="YoaR-like putative peptidoglycan binding" evidence="2">
    <location>
        <begin position="387"/>
        <end position="462"/>
    </location>
</feature>